<sequence>MPTARKRSFSALLVLLVPLAMPVHAQTVSSAHADILVKSDSSWNGKAYTAYPNGRPQLTVLKMTLPARTALPWHIHPMPNAGYVLSGQLTIEDRATGKKQTFHTGQAFTESVNDVHRGISGDQPTVLIITYAGTPGEPTSVPVKGEKPEY</sequence>
<evidence type="ECO:0000313" key="3">
    <source>
        <dbReference type="EMBL" id="MBM7125135.1"/>
    </source>
</evidence>
<comment type="caution">
    <text evidence="3">The sequence shown here is derived from an EMBL/GenBank/DDBJ whole genome shotgun (WGS) entry which is preliminary data.</text>
</comment>
<evidence type="ECO:0000313" key="4">
    <source>
        <dbReference type="Proteomes" id="UP001430149"/>
    </source>
</evidence>
<dbReference type="InterPro" id="IPR014710">
    <property type="entry name" value="RmlC-like_jellyroll"/>
</dbReference>
<proteinExistence type="predicted"/>
<evidence type="ECO:0000256" key="1">
    <source>
        <dbReference type="SAM" id="SignalP"/>
    </source>
</evidence>
<keyword evidence="4" id="KW-1185">Reference proteome</keyword>
<dbReference type="Pfam" id="PF07883">
    <property type="entry name" value="Cupin_2"/>
    <property type="match status" value="1"/>
</dbReference>
<gene>
    <name evidence="3" type="ORF">ISP19_07035</name>
</gene>
<feature type="chain" id="PRO_5047052827" evidence="1">
    <location>
        <begin position="26"/>
        <end position="150"/>
    </location>
</feature>
<keyword evidence="1" id="KW-0732">Signal</keyword>
<dbReference type="RefSeq" id="WP_204680657.1">
    <property type="nucleotide sequence ID" value="NZ_BSNR01000018.1"/>
</dbReference>
<organism evidence="3 4">
    <name type="scientific">Dyella flava</name>
    <dbReference type="NCBI Taxonomy" id="1920170"/>
    <lineage>
        <taxon>Bacteria</taxon>
        <taxon>Pseudomonadati</taxon>
        <taxon>Pseudomonadota</taxon>
        <taxon>Gammaproteobacteria</taxon>
        <taxon>Lysobacterales</taxon>
        <taxon>Rhodanobacteraceae</taxon>
        <taxon>Dyella</taxon>
    </lineage>
</organism>
<feature type="signal peptide" evidence="1">
    <location>
        <begin position="1"/>
        <end position="25"/>
    </location>
</feature>
<dbReference type="Gene3D" id="2.60.120.10">
    <property type="entry name" value="Jelly Rolls"/>
    <property type="match status" value="1"/>
</dbReference>
<accession>A0ABS2K254</accession>
<dbReference type="InterPro" id="IPR011051">
    <property type="entry name" value="RmlC_Cupin_sf"/>
</dbReference>
<reference evidence="3" key="1">
    <citation type="submission" date="2020-10" db="EMBL/GenBank/DDBJ databases">
        <title>Phylogeny of dyella-like bacteria.</title>
        <authorList>
            <person name="Fu J."/>
        </authorList>
    </citation>
    <scope>NUCLEOTIDE SEQUENCE</scope>
    <source>
        <strain evidence="3">DHOC52</strain>
    </source>
</reference>
<dbReference type="Proteomes" id="UP001430149">
    <property type="component" value="Unassembled WGS sequence"/>
</dbReference>
<evidence type="ECO:0000259" key="2">
    <source>
        <dbReference type="Pfam" id="PF07883"/>
    </source>
</evidence>
<dbReference type="CDD" id="cd02236">
    <property type="entry name" value="cupin_CV2614-like"/>
    <property type="match status" value="1"/>
</dbReference>
<feature type="domain" description="Cupin type-2" evidence="2">
    <location>
        <begin position="63"/>
        <end position="129"/>
    </location>
</feature>
<dbReference type="SUPFAM" id="SSF51182">
    <property type="entry name" value="RmlC-like cupins"/>
    <property type="match status" value="1"/>
</dbReference>
<dbReference type="EMBL" id="JADIKE010000031">
    <property type="protein sequence ID" value="MBM7125135.1"/>
    <property type="molecule type" value="Genomic_DNA"/>
</dbReference>
<dbReference type="InterPro" id="IPR013096">
    <property type="entry name" value="Cupin_2"/>
</dbReference>
<name>A0ABS2K254_9GAMM</name>
<protein>
    <submittedName>
        <fullName evidence="3">Cupin domain-containing protein</fullName>
    </submittedName>
</protein>